<keyword evidence="3" id="KW-1185">Reference proteome</keyword>
<dbReference type="AlphaFoldDB" id="F8PL87"/>
<reference evidence="3" key="1">
    <citation type="journal article" date="2011" name="Science">
        <title>The plant cell wall-decomposing machinery underlies the functional diversity of forest fungi.</title>
        <authorList>
            <person name="Eastwood D.C."/>
            <person name="Floudas D."/>
            <person name="Binder M."/>
            <person name="Majcherczyk A."/>
            <person name="Schneider P."/>
            <person name="Aerts A."/>
            <person name="Asiegbu F.O."/>
            <person name="Baker S.E."/>
            <person name="Barry K."/>
            <person name="Bendiksby M."/>
            <person name="Blumentritt M."/>
            <person name="Coutinho P.M."/>
            <person name="Cullen D."/>
            <person name="de Vries R.P."/>
            <person name="Gathman A."/>
            <person name="Goodell B."/>
            <person name="Henrissat B."/>
            <person name="Ihrmark K."/>
            <person name="Kauserud H."/>
            <person name="Kohler A."/>
            <person name="LaButti K."/>
            <person name="Lapidus A."/>
            <person name="Lavin J.L."/>
            <person name="Lee Y.-H."/>
            <person name="Lindquist E."/>
            <person name="Lilly W."/>
            <person name="Lucas S."/>
            <person name="Morin E."/>
            <person name="Murat C."/>
            <person name="Oguiza J.A."/>
            <person name="Park J."/>
            <person name="Pisabarro A.G."/>
            <person name="Riley R."/>
            <person name="Rosling A."/>
            <person name="Salamov A."/>
            <person name="Schmidt O."/>
            <person name="Schmutz J."/>
            <person name="Skrede I."/>
            <person name="Stenlid J."/>
            <person name="Wiebenga A."/>
            <person name="Xie X."/>
            <person name="Kuees U."/>
            <person name="Hibbett D.S."/>
            <person name="Hoffmeister D."/>
            <person name="Hoegberg N."/>
            <person name="Martin F."/>
            <person name="Grigoriev I.V."/>
            <person name="Watkinson S.C."/>
        </authorList>
    </citation>
    <scope>NUCLEOTIDE SEQUENCE [LARGE SCALE GENOMIC DNA]</scope>
    <source>
        <strain evidence="3">strain S7.3</strain>
    </source>
</reference>
<feature type="compositionally biased region" description="Polar residues" evidence="1">
    <location>
        <begin position="160"/>
        <end position="170"/>
    </location>
</feature>
<dbReference type="EMBL" id="GL945475">
    <property type="protein sequence ID" value="EGO03995.1"/>
    <property type="molecule type" value="Genomic_DNA"/>
</dbReference>
<proteinExistence type="predicted"/>
<evidence type="ECO:0000313" key="2">
    <source>
        <dbReference type="EMBL" id="EGO03995.1"/>
    </source>
</evidence>
<feature type="compositionally biased region" description="Low complexity" evidence="1">
    <location>
        <begin position="182"/>
        <end position="193"/>
    </location>
</feature>
<feature type="compositionally biased region" description="Polar residues" evidence="1">
    <location>
        <begin position="194"/>
        <end position="229"/>
    </location>
</feature>
<dbReference type="HOGENOM" id="CLU_943856_0_0_1"/>
<protein>
    <submittedName>
        <fullName evidence="2">Uncharacterized protein</fullName>
    </submittedName>
</protein>
<accession>F8PL87</accession>
<sequence>MSLAKQQGPVGLPVSVSKEVEARELGKSIIICNVEPYNPEGSDDDSDSDSDDDSDVDCNDLEASDTGCFRPRGSDTYKKVVGNPKPTRTWRLPSFSSSNSDPSRSRPPNQRYPPGLPPPPLRPYPMQPSSAPFQSYPPSSDPQYPTRPYQTSSQSYSQSPAVASTSSAYHRSTHAVSVPTWSSPQVPAASSSSHQGYNQNPVAPSSQPTYQHTPQQAHYSNPPSDQRYNQRPVAPSGYPIQHAPQPYRNPSLGQGYSQTSQTQSYPTSSNIYGTAPPLPQTRKPSRPYYRRFDHD</sequence>
<evidence type="ECO:0000313" key="3">
    <source>
        <dbReference type="Proteomes" id="UP000008063"/>
    </source>
</evidence>
<feature type="compositionally biased region" description="Low complexity" evidence="1">
    <location>
        <begin position="251"/>
        <end position="269"/>
    </location>
</feature>
<dbReference type="InParanoid" id="F8PL87"/>
<feature type="compositionally biased region" description="Low complexity" evidence="1">
    <location>
        <begin position="93"/>
        <end position="109"/>
    </location>
</feature>
<feature type="region of interest" description="Disordered" evidence="1">
    <location>
        <begin position="33"/>
        <end position="295"/>
    </location>
</feature>
<feature type="compositionally biased region" description="Acidic residues" evidence="1">
    <location>
        <begin position="41"/>
        <end position="63"/>
    </location>
</feature>
<gene>
    <name evidence="2" type="ORF">SERLA73DRAFT_69793</name>
</gene>
<organism evidence="3">
    <name type="scientific">Serpula lacrymans var. lacrymans (strain S7.3)</name>
    <name type="common">Dry rot fungus</name>
    <dbReference type="NCBI Taxonomy" id="936435"/>
    <lineage>
        <taxon>Eukaryota</taxon>
        <taxon>Fungi</taxon>
        <taxon>Dikarya</taxon>
        <taxon>Basidiomycota</taxon>
        <taxon>Agaricomycotina</taxon>
        <taxon>Agaricomycetes</taxon>
        <taxon>Agaricomycetidae</taxon>
        <taxon>Boletales</taxon>
        <taxon>Coniophorineae</taxon>
        <taxon>Serpulaceae</taxon>
        <taxon>Serpula</taxon>
    </lineage>
</organism>
<feature type="compositionally biased region" description="Low complexity" evidence="1">
    <location>
        <begin position="132"/>
        <end position="159"/>
    </location>
</feature>
<dbReference type="Proteomes" id="UP000008063">
    <property type="component" value="Unassembled WGS sequence"/>
</dbReference>
<feature type="compositionally biased region" description="Pro residues" evidence="1">
    <location>
        <begin position="110"/>
        <end position="126"/>
    </location>
</feature>
<evidence type="ECO:0000256" key="1">
    <source>
        <dbReference type="SAM" id="MobiDB-lite"/>
    </source>
</evidence>
<name>F8PL87_SERL3</name>